<accession>A0A6A6RU01</accession>
<feature type="compositionally biased region" description="Polar residues" evidence="1">
    <location>
        <begin position="75"/>
        <end position="91"/>
    </location>
</feature>
<sequence length="283" mass="31747">MRAKTEQDLTALREKRAQRNATRNAEAAKMSLEALTFMMQTWGSLAESDEEMKGYCEKQRDAYQEMIDAKKENARQATPETRRASQPQTPTRAAPSRPRTTPFVTTEEKKKTQSRTPTPSGNSRPPASFTARGRHDMPRPSASNFNPTRAFPRTNTPPPPTESWAQVKERREAAKAAHLEAKAKAVREEKEKLAKKKEVAEKEEKERVTRARAKAHEKKDSVVSDKDTWMDEAEKTATSGKGKSPGGKECQLCGDVHVSLADWKKCAKRRGEDEESGGFFRAA</sequence>
<gene>
    <name evidence="2" type="ORF">P280DRAFT_471896</name>
</gene>
<proteinExistence type="predicted"/>
<reference evidence="2" key="1">
    <citation type="journal article" date="2020" name="Stud. Mycol.">
        <title>101 Dothideomycetes genomes: a test case for predicting lifestyles and emergence of pathogens.</title>
        <authorList>
            <person name="Haridas S."/>
            <person name="Albert R."/>
            <person name="Binder M."/>
            <person name="Bloem J."/>
            <person name="Labutti K."/>
            <person name="Salamov A."/>
            <person name="Andreopoulos B."/>
            <person name="Baker S."/>
            <person name="Barry K."/>
            <person name="Bills G."/>
            <person name="Bluhm B."/>
            <person name="Cannon C."/>
            <person name="Castanera R."/>
            <person name="Culley D."/>
            <person name="Daum C."/>
            <person name="Ezra D."/>
            <person name="Gonzalez J."/>
            <person name="Henrissat B."/>
            <person name="Kuo A."/>
            <person name="Liang C."/>
            <person name="Lipzen A."/>
            <person name="Lutzoni F."/>
            <person name="Magnuson J."/>
            <person name="Mondo S."/>
            <person name="Nolan M."/>
            <person name="Ohm R."/>
            <person name="Pangilinan J."/>
            <person name="Park H.-J."/>
            <person name="Ramirez L."/>
            <person name="Alfaro M."/>
            <person name="Sun H."/>
            <person name="Tritt A."/>
            <person name="Yoshinaga Y."/>
            <person name="Zwiers L.-H."/>
            <person name="Turgeon B."/>
            <person name="Goodwin S."/>
            <person name="Spatafora J."/>
            <person name="Crous P."/>
            <person name="Grigoriev I."/>
        </authorList>
    </citation>
    <scope>NUCLEOTIDE SEQUENCE</scope>
    <source>
        <strain evidence="2">CBS 473.64</strain>
    </source>
</reference>
<dbReference type="EMBL" id="MU006792">
    <property type="protein sequence ID" value="KAF2637718.1"/>
    <property type="molecule type" value="Genomic_DNA"/>
</dbReference>
<evidence type="ECO:0000313" key="3">
    <source>
        <dbReference type="Proteomes" id="UP000799753"/>
    </source>
</evidence>
<feature type="compositionally biased region" description="Polar residues" evidence="1">
    <location>
        <begin position="114"/>
        <end position="125"/>
    </location>
</feature>
<feature type="compositionally biased region" description="Basic and acidic residues" evidence="1">
    <location>
        <begin position="1"/>
        <end position="17"/>
    </location>
</feature>
<dbReference type="Proteomes" id="UP000799753">
    <property type="component" value="Unassembled WGS sequence"/>
</dbReference>
<feature type="region of interest" description="Disordered" evidence="1">
    <location>
        <begin position="66"/>
        <end position="249"/>
    </location>
</feature>
<keyword evidence="3" id="KW-1185">Reference proteome</keyword>
<name>A0A6A6RU01_9PLEO</name>
<dbReference type="AlphaFoldDB" id="A0A6A6RU01"/>
<evidence type="ECO:0000256" key="1">
    <source>
        <dbReference type="SAM" id="MobiDB-lite"/>
    </source>
</evidence>
<feature type="compositionally biased region" description="Basic and acidic residues" evidence="1">
    <location>
        <begin position="167"/>
        <end position="209"/>
    </location>
</feature>
<evidence type="ECO:0000313" key="2">
    <source>
        <dbReference type="EMBL" id="KAF2637718.1"/>
    </source>
</evidence>
<feature type="region of interest" description="Disordered" evidence="1">
    <location>
        <begin position="1"/>
        <end position="25"/>
    </location>
</feature>
<protein>
    <submittedName>
        <fullName evidence="2">Uncharacterized protein</fullName>
    </submittedName>
</protein>
<organism evidence="2 3">
    <name type="scientific">Massarina eburnea CBS 473.64</name>
    <dbReference type="NCBI Taxonomy" id="1395130"/>
    <lineage>
        <taxon>Eukaryota</taxon>
        <taxon>Fungi</taxon>
        <taxon>Dikarya</taxon>
        <taxon>Ascomycota</taxon>
        <taxon>Pezizomycotina</taxon>
        <taxon>Dothideomycetes</taxon>
        <taxon>Pleosporomycetidae</taxon>
        <taxon>Pleosporales</taxon>
        <taxon>Massarineae</taxon>
        <taxon>Massarinaceae</taxon>
        <taxon>Massarina</taxon>
    </lineage>
</organism>
<feature type="compositionally biased region" description="Basic and acidic residues" evidence="1">
    <location>
        <begin position="217"/>
        <end position="235"/>
    </location>
</feature>